<dbReference type="FunFam" id="3.30.1490.20:FF:000018">
    <property type="entry name" value="Biotin carboxylase"/>
    <property type="match status" value="1"/>
</dbReference>
<name>A0A1F5VSR6_9BACT</name>
<keyword evidence="5" id="KW-0460">Magnesium</keyword>
<evidence type="ECO:0000256" key="5">
    <source>
        <dbReference type="ARBA" id="ARBA00022842"/>
    </source>
</evidence>
<dbReference type="PANTHER" id="PTHR18866:SF33">
    <property type="entry name" value="METHYLCROTONOYL-COA CARBOXYLASE SUBUNIT ALPHA, MITOCHONDRIAL-RELATED"/>
    <property type="match status" value="1"/>
</dbReference>
<dbReference type="STRING" id="1817863.A2Y62_15875"/>
<reference evidence="10 11" key="1">
    <citation type="journal article" date="2016" name="Nat. Commun.">
        <title>Thousands of microbial genomes shed light on interconnected biogeochemical processes in an aquifer system.</title>
        <authorList>
            <person name="Anantharaman K."/>
            <person name="Brown C.T."/>
            <person name="Hug L.A."/>
            <person name="Sharon I."/>
            <person name="Castelle C.J."/>
            <person name="Probst A.J."/>
            <person name="Thomas B.C."/>
            <person name="Singh A."/>
            <person name="Wilkins M.J."/>
            <person name="Karaoz U."/>
            <person name="Brodie E.L."/>
            <person name="Williams K.H."/>
            <person name="Hubbard S.S."/>
            <person name="Banfield J.F."/>
        </authorList>
    </citation>
    <scope>NUCLEOTIDE SEQUENCE [LARGE SCALE GENOMIC DNA]</scope>
</reference>
<dbReference type="InterPro" id="IPR005479">
    <property type="entry name" value="CPAse_ATP-bd"/>
</dbReference>
<sequence length="505" mass="56729">MFKRILIANRGEIAVRIIRACRELGITAIVVYSEADRKSLSVRYADEAYCVGPPSSIESYLRIDKIIAIAKKCNADAIHPGYGFLAENAEFSKACEDNNIIFIGPSADAIESMGEKTRARKIMSDAGVPVVPGSLQAIDTAEETIEIARQIGYPIMIKAAFGGGGKGMRLVNDEKELKEGFRVAASESMSAFGNAALYIEKYIEDPHHIEIQILADHYGNVIHLGERDCSIQRRHQKIIEETPSPFINEQIRNKMGEIAIKAAQAVNYTNAGTIEFLVDGNKNFYFMEMNTRLQVEHPITEMVTGIDIVKKQIYIASGVALAYRQEDILLKGNAIECRIYAEDPDNNFYPCPGTIAGLRLPGGPGVRDDSGVYEGYEVPIYYDPLLSKLVVWGRTREEAFQRMSRALEEYKVEGIKTTIPFYRRVMSDSNYQKGIFNTKYVDLVFSKHDESREHPLLPVAIIAAAISEFEQKEYPKITNNKKNNATNEWKLHGRHQLLSSRLYSY</sequence>
<dbReference type="PANTHER" id="PTHR18866">
    <property type="entry name" value="CARBOXYLASE:PYRUVATE/ACETYL-COA/PROPIONYL-COA CARBOXYLASE"/>
    <property type="match status" value="1"/>
</dbReference>
<dbReference type="EMBL" id="MFGW01000092">
    <property type="protein sequence ID" value="OGF66419.1"/>
    <property type="molecule type" value="Genomic_DNA"/>
</dbReference>
<evidence type="ECO:0000259" key="9">
    <source>
        <dbReference type="PROSITE" id="PS50979"/>
    </source>
</evidence>
<evidence type="ECO:0000256" key="3">
    <source>
        <dbReference type="ARBA" id="ARBA00022741"/>
    </source>
</evidence>
<dbReference type="InterPro" id="IPR004549">
    <property type="entry name" value="Acetyl_CoA_COase_biotin_COase"/>
</dbReference>
<keyword evidence="4 7" id="KW-0067">ATP-binding</keyword>
<evidence type="ECO:0000256" key="2">
    <source>
        <dbReference type="ARBA" id="ARBA00022723"/>
    </source>
</evidence>
<proteinExistence type="predicted"/>
<keyword evidence="3 7" id="KW-0547">Nucleotide-binding</keyword>
<dbReference type="InterPro" id="IPR005481">
    <property type="entry name" value="BC-like_N"/>
</dbReference>
<dbReference type="InterPro" id="IPR011764">
    <property type="entry name" value="Biotin_carboxylation_dom"/>
</dbReference>
<accession>A0A1F5VSR6</accession>
<evidence type="ECO:0000256" key="6">
    <source>
        <dbReference type="ARBA" id="ARBA00023267"/>
    </source>
</evidence>
<evidence type="ECO:0000259" key="8">
    <source>
        <dbReference type="PROSITE" id="PS50975"/>
    </source>
</evidence>
<dbReference type="SUPFAM" id="SSF51246">
    <property type="entry name" value="Rudiment single hybrid motif"/>
    <property type="match status" value="1"/>
</dbReference>
<gene>
    <name evidence="10" type="ORF">A2Y62_15875</name>
</gene>
<dbReference type="GO" id="GO:0016874">
    <property type="term" value="F:ligase activity"/>
    <property type="evidence" value="ECO:0007669"/>
    <property type="project" value="UniProtKB-KW"/>
</dbReference>
<dbReference type="PROSITE" id="PS00866">
    <property type="entry name" value="CPSASE_1"/>
    <property type="match status" value="1"/>
</dbReference>
<evidence type="ECO:0000256" key="7">
    <source>
        <dbReference type="PROSITE-ProRule" id="PRU00409"/>
    </source>
</evidence>
<dbReference type="NCBIfam" id="NF006367">
    <property type="entry name" value="PRK08591.1"/>
    <property type="match status" value="1"/>
</dbReference>
<evidence type="ECO:0000256" key="1">
    <source>
        <dbReference type="ARBA" id="ARBA00022598"/>
    </source>
</evidence>
<dbReference type="SUPFAM" id="SSF56059">
    <property type="entry name" value="Glutathione synthetase ATP-binding domain-like"/>
    <property type="match status" value="1"/>
</dbReference>
<dbReference type="InterPro" id="IPR050856">
    <property type="entry name" value="Biotin_carboxylase_complex"/>
</dbReference>
<dbReference type="NCBIfam" id="TIGR00514">
    <property type="entry name" value="accC"/>
    <property type="match status" value="1"/>
</dbReference>
<dbReference type="Pfam" id="PF02786">
    <property type="entry name" value="CPSase_L_D2"/>
    <property type="match status" value="1"/>
</dbReference>
<organism evidence="10 11">
    <name type="scientific">Candidatus Fischerbacteria bacterium RBG_13_37_8</name>
    <dbReference type="NCBI Taxonomy" id="1817863"/>
    <lineage>
        <taxon>Bacteria</taxon>
        <taxon>Candidatus Fischeribacteriota</taxon>
    </lineage>
</organism>
<dbReference type="InterPro" id="IPR011761">
    <property type="entry name" value="ATP-grasp"/>
</dbReference>
<dbReference type="InterPro" id="IPR005482">
    <property type="entry name" value="Biotin_COase_C"/>
</dbReference>
<evidence type="ECO:0000313" key="10">
    <source>
        <dbReference type="EMBL" id="OGF66419.1"/>
    </source>
</evidence>
<dbReference type="SUPFAM" id="SSF52440">
    <property type="entry name" value="PreATP-grasp domain"/>
    <property type="match status" value="1"/>
</dbReference>
<dbReference type="GO" id="GO:0005524">
    <property type="term" value="F:ATP binding"/>
    <property type="evidence" value="ECO:0007669"/>
    <property type="project" value="UniProtKB-UniRule"/>
</dbReference>
<feature type="domain" description="Biotin carboxylation" evidence="9">
    <location>
        <begin position="1"/>
        <end position="446"/>
    </location>
</feature>
<comment type="caution">
    <text evidence="10">The sequence shown here is derived from an EMBL/GenBank/DDBJ whole genome shotgun (WGS) entry which is preliminary data.</text>
</comment>
<protein>
    <submittedName>
        <fullName evidence="10">Acetyl-CoA carboxylase biotin carboxylase subunit</fullName>
    </submittedName>
</protein>
<keyword evidence="2" id="KW-0479">Metal-binding</keyword>
<keyword evidence="6" id="KW-0092">Biotin</keyword>
<dbReference type="InterPro" id="IPR011054">
    <property type="entry name" value="Rudment_hybrid_motif"/>
</dbReference>
<dbReference type="Pfam" id="PF02785">
    <property type="entry name" value="Biotin_carb_C"/>
    <property type="match status" value="1"/>
</dbReference>
<dbReference type="SMART" id="SM00878">
    <property type="entry name" value="Biotin_carb_C"/>
    <property type="match status" value="1"/>
</dbReference>
<feature type="domain" description="ATP-grasp" evidence="8">
    <location>
        <begin position="120"/>
        <end position="317"/>
    </location>
</feature>
<dbReference type="PROSITE" id="PS00867">
    <property type="entry name" value="CPSASE_2"/>
    <property type="match status" value="1"/>
</dbReference>
<dbReference type="Pfam" id="PF00289">
    <property type="entry name" value="Biotin_carb_N"/>
    <property type="match status" value="1"/>
</dbReference>
<dbReference type="GO" id="GO:2001295">
    <property type="term" value="P:malonyl-CoA biosynthetic process"/>
    <property type="evidence" value="ECO:0007669"/>
    <property type="project" value="UniProtKB-UniPathway"/>
</dbReference>
<dbReference type="PROSITE" id="PS50979">
    <property type="entry name" value="BC"/>
    <property type="match status" value="1"/>
</dbReference>
<dbReference type="FunFam" id="3.30.470.20:FF:000028">
    <property type="entry name" value="Methylcrotonoyl-CoA carboxylase subunit alpha, mitochondrial"/>
    <property type="match status" value="1"/>
</dbReference>
<evidence type="ECO:0000313" key="11">
    <source>
        <dbReference type="Proteomes" id="UP000178943"/>
    </source>
</evidence>
<dbReference type="FunFam" id="3.40.50.20:FF:000010">
    <property type="entry name" value="Propionyl-CoA carboxylase subunit alpha"/>
    <property type="match status" value="1"/>
</dbReference>
<dbReference type="Proteomes" id="UP000178943">
    <property type="component" value="Unassembled WGS sequence"/>
</dbReference>
<dbReference type="PROSITE" id="PS50975">
    <property type="entry name" value="ATP_GRASP"/>
    <property type="match status" value="1"/>
</dbReference>
<dbReference type="GO" id="GO:0046872">
    <property type="term" value="F:metal ion binding"/>
    <property type="evidence" value="ECO:0007669"/>
    <property type="project" value="UniProtKB-KW"/>
</dbReference>
<dbReference type="UniPathway" id="UPA00655">
    <property type="reaction ID" value="UER00711"/>
</dbReference>
<keyword evidence="1" id="KW-0436">Ligase</keyword>
<dbReference type="AlphaFoldDB" id="A0A1F5VSR6"/>
<evidence type="ECO:0000256" key="4">
    <source>
        <dbReference type="ARBA" id="ARBA00022840"/>
    </source>
</evidence>
<dbReference type="Gene3D" id="3.30.470.20">
    <property type="entry name" value="ATP-grasp fold, B domain"/>
    <property type="match status" value="1"/>
</dbReference>
<dbReference type="InterPro" id="IPR016185">
    <property type="entry name" value="PreATP-grasp_dom_sf"/>
</dbReference>